<dbReference type="EC" id="5.3.1.24" evidence="4 10"/>
<dbReference type="CDD" id="cd00405">
    <property type="entry name" value="PRAI"/>
    <property type="match status" value="1"/>
</dbReference>
<evidence type="ECO:0000259" key="11">
    <source>
        <dbReference type="Pfam" id="PF00697"/>
    </source>
</evidence>
<comment type="similarity">
    <text evidence="3 10">Belongs to the TrpF family.</text>
</comment>
<dbReference type="PANTHER" id="PTHR42894">
    <property type="entry name" value="N-(5'-PHOSPHORIBOSYL)ANTHRANILATE ISOMERASE"/>
    <property type="match status" value="1"/>
</dbReference>
<keyword evidence="9 10" id="KW-0413">Isomerase</keyword>
<dbReference type="Proteomes" id="UP000199345">
    <property type="component" value="Unassembled WGS sequence"/>
</dbReference>
<evidence type="ECO:0000256" key="10">
    <source>
        <dbReference type="HAMAP-Rule" id="MF_00135"/>
    </source>
</evidence>
<dbReference type="AlphaFoldDB" id="A0A1H9Z778"/>
<evidence type="ECO:0000256" key="3">
    <source>
        <dbReference type="ARBA" id="ARBA00007571"/>
    </source>
</evidence>
<proteinExistence type="inferred from homology"/>
<accession>A0A1H9Z778</accession>
<evidence type="ECO:0000313" key="12">
    <source>
        <dbReference type="EMBL" id="SES77360.1"/>
    </source>
</evidence>
<dbReference type="Gene3D" id="3.20.20.70">
    <property type="entry name" value="Aldolase class I"/>
    <property type="match status" value="1"/>
</dbReference>
<dbReference type="InterPro" id="IPR013785">
    <property type="entry name" value="Aldolase_TIM"/>
</dbReference>
<keyword evidence="8 10" id="KW-0057">Aromatic amino acid biosynthesis</keyword>
<dbReference type="RefSeq" id="WP_090656093.1">
    <property type="nucleotide sequence ID" value="NZ_FOIA01000003.1"/>
</dbReference>
<evidence type="ECO:0000256" key="1">
    <source>
        <dbReference type="ARBA" id="ARBA00001164"/>
    </source>
</evidence>
<evidence type="ECO:0000256" key="6">
    <source>
        <dbReference type="ARBA" id="ARBA00022605"/>
    </source>
</evidence>
<dbReference type="SUPFAM" id="SSF51366">
    <property type="entry name" value="Ribulose-phoshate binding barrel"/>
    <property type="match status" value="1"/>
</dbReference>
<dbReference type="GO" id="GO:0004640">
    <property type="term" value="F:phosphoribosylanthranilate isomerase activity"/>
    <property type="evidence" value="ECO:0007669"/>
    <property type="project" value="UniProtKB-UniRule"/>
</dbReference>
<dbReference type="InterPro" id="IPR001240">
    <property type="entry name" value="PRAI_dom"/>
</dbReference>
<evidence type="ECO:0000256" key="8">
    <source>
        <dbReference type="ARBA" id="ARBA00023141"/>
    </source>
</evidence>
<dbReference type="Pfam" id="PF00697">
    <property type="entry name" value="PRAI"/>
    <property type="match status" value="1"/>
</dbReference>
<dbReference type="OrthoDB" id="9796196at2"/>
<feature type="domain" description="N-(5'phosphoribosyl) anthranilate isomerase (PRAI)" evidence="11">
    <location>
        <begin position="5"/>
        <end position="199"/>
    </location>
</feature>
<sequence length="205" mass="22780">MVVRVKICGITRTEDALAAVDSGADAIGFVFWPNSSRYITPHEAAEISADIPAFINTVGVYVDPEPEWVNETARIAKLSLLQFHGNEARDFCDQFFLPYIKAIRVKEDVDLLQYANRYDTARGLLLDTYAKNMPGGTGHKFDWNLIPRQLPLPVILSGGLNVENISLAIKQVRPWAVDVSSGVESAKGIKDEQKISAFMRGVREE</sequence>
<keyword evidence="13" id="KW-1185">Reference proteome</keyword>
<protein>
    <recommendedName>
        <fullName evidence="5 10">N-(5'-phosphoribosyl)anthranilate isomerase</fullName>
        <shortName evidence="10">PRAI</shortName>
        <ecNumber evidence="4 10">5.3.1.24</ecNumber>
    </recommendedName>
</protein>
<dbReference type="GO" id="GO:0000162">
    <property type="term" value="P:L-tryptophan biosynthetic process"/>
    <property type="evidence" value="ECO:0007669"/>
    <property type="project" value="UniProtKB-UniRule"/>
</dbReference>
<keyword evidence="6 10" id="KW-0028">Amino-acid biosynthesis</keyword>
<dbReference type="PANTHER" id="PTHR42894:SF1">
    <property type="entry name" value="N-(5'-PHOSPHORIBOSYL)ANTHRANILATE ISOMERASE"/>
    <property type="match status" value="1"/>
</dbReference>
<evidence type="ECO:0000256" key="7">
    <source>
        <dbReference type="ARBA" id="ARBA00022822"/>
    </source>
</evidence>
<gene>
    <name evidence="10" type="primary">trpF</name>
    <name evidence="12" type="ORF">SAMN05216326_103118</name>
</gene>
<reference evidence="13" key="1">
    <citation type="submission" date="2016-10" db="EMBL/GenBank/DDBJ databases">
        <authorList>
            <person name="Varghese N."/>
            <person name="Submissions S."/>
        </authorList>
    </citation>
    <scope>NUCLEOTIDE SEQUENCE [LARGE SCALE GENOMIC DNA]</scope>
    <source>
        <strain evidence="13">Nm71</strain>
    </source>
</reference>
<comment type="pathway">
    <text evidence="2 10">Amino-acid biosynthesis; L-tryptophan biosynthesis; L-tryptophan from chorismate: step 3/5.</text>
</comment>
<dbReference type="UniPathway" id="UPA00035">
    <property type="reaction ID" value="UER00042"/>
</dbReference>
<evidence type="ECO:0000313" key="13">
    <source>
        <dbReference type="Proteomes" id="UP000199345"/>
    </source>
</evidence>
<evidence type="ECO:0000256" key="4">
    <source>
        <dbReference type="ARBA" id="ARBA00012572"/>
    </source>
</evidence>
<evidence type="ECO:0000256" key="5">
    <source>
        <dbReference type="ARBA" id="ARBA00022272"/>
    </source>
</evidence>
<dbReference type="InterPro" id="IPR044643">
    <property type="entry name" value="TrpF_fam"/>
</dbReference>
<name>A0A1H9Z778_9PROT</name>
<dbReference type="HAMAP" id="MF_00135">
    <property type="entry name" value="PRAI"/>
    <property type="match status" value="1"/>
</dbReference>
<evidence type="ECO:0000256" key="2">
    <source>
        <dbReference type="ARBA" id="ARBA00004664"/>
    </source>
</evidence>
<dbReference type="InterPro" id="IPR011060">
    <property type="entry name" value="RibuloseP-bd_barrel"/>
</dbReference>
<organism evidence="12 13">
    <name type="scientific">Nitrosomonas marina</name>
    <dbReference type="NCBI Taxonomy" id="917"/>
    <lineage>
        <taxon>Bacteria</taxon>
        <taxon>Pseudomonadati</taxon>
        <taxon>Pseudomonadota</taxon>
        <taxon>Betaproteobacteria</taxon>
        <taxon>Nitrosomonadales</taxon>
        <taxon>Nitrosomonadaceae</taxon>
        <taxon>Nitrosomonas</taxon>
    </lineage>
</organism>
<dbReference type="NCBIfam" id="NF002298">
    <property type="entry name" value="PRK01222.1-4"/>
    <property type="match status" value="1"/>
</dbReference>
<evidence type="ECO:0000256" key="9">
    <source>
        <dbReference type="ARBA" id="ARBA00023235"/>
    </source>
</evidence>
<comment type="catalytic activity">
    <reaction evidence="1 10">
        <text>N-(5-phospho-beta-D-ribosyl)anthranilate = 1-(2-carboxyphenylamino)-1-deoxy-D-ribulose 5-phosphate</text>
        <dbReference type="Rhea" id="RHEA:21540"/>
        <dbReference type="ChEBI" id="CHEBI:18277"/>
        <dbReference type="ChEBI" id="CHEBI:58613"/>
        <dbReference type="EC" id="5.3.1.24"/>
    </reaction>
</comment>
<dbReference type="FunFam" id="3.20.20.70:FF:000075">
    <property type="entry name" value="Tryptophan biosynthesis protein TRP1"/>
    <property type="match status" value="1"/>
</dbReference>
<keyword evidence="7 10" id="KW-0822">Tryptophan biosynthesis</keyword>
<dbReference type="EMBL" id="FOIA01000003">
    <property type="protein sequence ID" value="SES77360.1"/>
    <property type="molecule type" value="Genomic_DNA"/>
</dbReference>
<dbReference type="NCBIfam" id="NF002299">
    <property type="entry name" value="PRK01222.1-6"/>
    <property type="match status" value="1"/>
</dbReference>